<dbReference type="Proteomes" id="UP000007241">
    <property type="component" value="Unassembled WGS sequence"/>
</dbReference>
<sequence length="83" mass="8932">MPEQPSGTNVSTCKTCGQGFEIGAAIIFKDAQYHSWCFHCSACATKLDPENSLVPSLTAGKCNLHITDLQYALIGTVSHTMQL</sequence>
<keyword evidence="1 3" id="KW-0479">Metal-binding</keyword>
<keyword evidence="6" id="KW-1185">Reference proteome</keyword>
<dbReference type="EMBL" id="GL882882">
    <property type="protein sequence ID" value="EGF81279.1"/>
    <property type="molecule type" value="Genomic_DNA"/>
</dbReference>
<name>F4P0G4_BATDJ</name>
<protein>
    <recommendedName>
        <fullName evidence="4">LIM zinc-binding domain-containing protein</fullName>
    </recommendedName>
</protein>
<dbReference type="HOGENOM" id="CLU_2542217_0_0_1"/>
<reference evidence="5 6" key="1">
    <citation type="submission" date="2009-12" db="EMBL/GenBank/DDBJ databases">
        <title>The draft genome of Batrachochytrium dendrobatidis.</title>
        <authorList>
            <consortium name="US DOE Joint Genome Institute (JGI-PGF)"/>
            <person name="Kuo A."/>
            <person name="Salamov A."/>
            <person name="Schmutz J."/>
            <person name="Lucas S."/>
            <person name="Pitluck S."/>
            <person name="Rosenblum E."/>
            <person name="Stajich J."/>
            <person name="Eisen M."/>
            <person name="Grigoriev I.V."/>
        </authorList>
    </citation>
    <scope>NUCLEOTIDE SEQUENCE [LARGE SCALE GENOMIC DNA]</scope>
    <source>
        <strain evidence="6">JAM81 / FGSC 10211</strain>
    </source>
</reference>
<dbReference type="RefSeq" id="XP_006678150.1">
    <property type="nucleotide sequence ID" value="XM_006678087.1"/>
</dbReference>
<dbReference type="GeneID" id="18242952"/>
<dbReference type="GO" id="GO:0046872">
    <property type="term" value="F:metal ion binding"/>
    <property type="evidence" value="ECO:0007669"/>
    <property type="project" value="UniProtKB-KW"/>
</dbReference>
<organism evidence="5 6">
    <name type="scientific">Batrachochytrium dendrobatidis (strain JAM81 / FGSC 10211)</name>
    <name type="common">Frog chytrid fungus</name>
    <dbReference type="NCBI Taxonomy" id="684364"/>
    <lineage>
        <taxon>Eukaryota</taxon>
        <taxon>Fungi</taxon>
        <taxon>Fungi incertae sedis</taxon>
        <taxon>Chytridiomycota</taxon>
        <taxon>Chytridiomycota incertae sedis</taxon>
        <taxon>Chytridiomycetes</taxon>
        <taxon>Rhizophydiales</taxon>
        <taxon>Rhizophydiales incertae sedis</taxon>
        <taxon>Batrachochytrium</taxon>
    </lineage>
</organism>
<dbReference type="PROSITE" id="PS50023">
    <property type="entry name" value="LIM_DOMAIN_2"/>
    <property type="match status" value="1"/>
</dbReference>
<dbReference type="Gene3D" id="2.10.110.10">
    <property type="entry name" value="Cysteine Rich Protein"/>
    <property type="match status" value="1"/>
</dbReference>
<dbReference type="PROSITE" id="PS00478">
    <property type="entry name" value="LIM_DOMAIN_1"/>
    <property type="match status" value="1"/>
</dbReference>
<accession>F4P0G4</accession>
<evidence type="ECO:0000259" key="4">
    <source>
        <dbReference type="PROSITE" id="PS50023"/>
    </source>
</evidence>
<keyword evidence="3" id="KW-0440">LIM domain</keyword>
<dbReference type="Pfam" id="PF00412">
    <property type="entry name" value="LIM"/>
    <property type="match status" value="1"/>
</dbReference>
<gene>
    <name evidence="5" type="ORF">BATDEDRAFT_87883</name>
</gene>
<dbReference type="AlphaFoldDB" id="F4P0G4"/>
<proteinExistence type="predicted"/>
<evidence type="ECO:0000256" key="2">
    <source>
        <dbReference type="ARBA" id="ARBA00022833"/>
    </source>
</evidence>
<evidence type="ECO:0000313" key="6">
    <source>
        <dbReference type="Proteomes" id="UP000007241"/>
    </source>
</evidence>
<evidence type="ECO:0000256" key="1">
    <source>
        <dbReference type="ARBA" id="ARBA00022723"/>
    </source>
</evidence>
<dbReference type="InParanoid" id="F4P0G4"/>
<dbReference type="InterPro" id="IPR001781">
    <property type="entry name" value="Znf_LIM"/>
</dbReference>
<keyword evidence="2 3" id="KW-0862">Zinc</keyword>
<evidence type="ECO:0000256" key="3">
    <source>
        <dbReference type="PROSITE-ProRule" id="PRU00125"/>
    </source>
</evidence>
<feature type="domain" description="LIM zinc-binding" evidence="4">
    <location>
        <begin position="11"/>
        <end position="72"/>
    </location>
</feature>
<evidence type="ECO:0000313" key="5">
    <source>
        <dbReference type="EMBL" id="EGF81279.1"/>
    </source>
</evidence>